<dbReference type="InterPro" id="IPR002347">
    <property type="entry name" value="SDR_fam"/>
</dbReference>
<name>A0A2S6IG89_9ACTN</name>
<comment type="similarity">
    <text evidence="1">Belongs to the short-chain dehydrogenases/reductases (SDR) family.</text>
</comment>
<dbReference type="InterPro" id="IPR051911">
    <property type="entry name" value="SDR_oxidoreductase"/>
</dbReference>
<dbReference type="GO" id="GO:0016491">
    <property type="term" value="F:oxidoreductase activity"/>
    <property type="evidence" value="ECO:0007669"/>
    <property type="project" value="UniProtKB-KW"/>
</dbReference>
<dbReference type="SUPFAM" id="SSF51735">
    <property type="entry name" value="NAD(P)-binding Rossmann-fold domains"/>
    <property type="match status" value="1"/>
</dbReference>
<evidence type="ECO:0000313" key="4">
    <source>
        <dbReference type="Proteomes" id="UP000239485"/>
    </source>
</evidence>
<dbReference type="Gene3D" id="3.40.50.720">
    <property type="entry name" value="NAD(P)-binding Rossmann-like Domain"/>
    <property type="match status" value="1"/>
</dbReference>
<reference evidence="3 4" key="1">
    <citation type="submission" date="2018-02" db="EMBL/GenBank/DDBJ databases">
        <title>Genomic Encyclopedia of Archaeal and Bacterial Type Strains, Phase II (KMG-II): from individual species to whole genera.</title>
        <authorList>
            <person name="Goeker M."/>
        </authorList>
    </citation>
    <scope>NUCLEOTIDE SEQUENCE [LARGE SCALE GENOMIC DNA]</scope>
    <source>
        <strain evidence="3 4">DSM 22857</strain>
    </source>
</reference>
<dbReference type="OrthoDB" id="3178062at2"/>
<organism evidence="3 4">
    <name type="scientific">Kineococcus xinjiangensis</name>
    <dbReference type="NCBI Taxonomy" id="512762"/>
    <lineage>
        <taxon>Bacteria</taxon>
        <taxon>Bacillati</taxon>
        <taxon>Actinomycetota</taxon>
        <taxon>Actinomycetes</taxon>
        <taxon>Kineosporiales</taxon>
        <taxon>Kineosporiaceae</taxon>
        <taxon>Kineococcus</taxon>
    </lineage>
</organism>
<keyword evidence="4" id="KW-1185">Reference proteome</keyword>
<sequence length="280" mass="29382">MTTNRTTLLTWLITGASSGIGRALAAAAAERGDRVVALARTLEPLRRLADEHDPHVLPLAVDVRRPEEVDAAVQRGLREFGRLDVVANNAGYGLFGAVEEASDEQARAVFDTNLFGALNVLRATLPVLRAQRSGHVLQGSSCYGQSAHPGVGLLAATKHALEGLSDALAEEVAPLGIRVTLVEPGLTATPFLSNLDVAEAIADYDPTVRHVQQEIGRLPASAFDSAEDVAAAVLEAVDADRPPRRLATGRAGASAMRAALTARLDELDAWAPVGEVVDAA</sequence>
<accession>A0A2S6IG89</accession>
<dbReference type="PANTHER" id="PTHR43976:SF16">
    <property type="entry name" value="SHORT-CHAIN DEHYDROGENASE_REDUCTASE FAMILY PROTEIN"/>
    <property type="match status" value="1"/>
</dbReference>
<comment type="caution">
    <text evidence="3">The sequence shown here is derived from an EMBL/GenBank/DDBJ whole genome shotgun (WGS) entry which is preliminary data.</text>
</comment>
<protein>
    <submittedName>
        <fullName evidence="3">Short-subunit dehydrogenase</fullName>
    </submittedName>
</protein>
<dbReference type="PRINTS" id="PR00081">
    <property type="entry name" value="GDHRDH"/>
</dbReference>
<evidence type="ECO:0000313" key="3">
    <source>
        <dbReference type="EMBL" id="PPK93170.1"/>
    </source>
</evidence>
<evidence type="ECO:0000256" key="1">
    <source>
        <dbReference type="ARBA" id="ARBA00006484"/>
    </source>
</evidence>
<dbReference type="Pfam" id="PF00106">
    <property type="entry name" value="adh_short"/>
    <property type="match status" value="1"/>
</dbReference>
<proteinExistence type="inferred from homology"/>
<dbReference type="Proteomes" id="UP000239485">
    <property type="component" value="Unassembled WGS sequence"/>
</dbReference>
<dbReference type="PANTHER" id="PTHR43976">
    <property type="entry name" value="SHORT CHAIN DEHYDROGENASE"/>
    <property type="match status" value="1"/>
</dbReference>
<dbReference type="EMBL" id="PTJD01000011">
    <property type="protein sequence ID" value="PPK93170.1"/>
    <property type="molecule type" value="Genomic_DNA"/>
</dbReference>
<gene>
    <name evidence="3" type="ORF">CLV92_11187</name>
</gene>
<dbReference type="CDD" id="cd05374">
    <property type="entry name" value="17beta-HSD-like_SDR_c"/>
    <property type="match status" value="1"/>
</dbReference>
<dbReference type="RefSeq" id="WP_104434042.1">
    <property type="nucleotide sequence ID" value="NZ_PTJD01000011.1"/>
</dbReference>
<dbReference type="InterPro" id="IPR036291">
    <property type="entry name" value="NAD(P)-bd_dom_sf"/>
</dbReference>
<evidence type="ECO:0000256" key="2">
    <source>
        <dbReference type="ARBA" id="ARBA00023002"/>
    </source>
</evidence>
<keyword evidence="2" id="KW-0560">Oxidoreductase</keyword>
<dbReference type="AlphaFoldDB" id="A0A2S6IG89"/>